<dbReference type="AlphaFoldDB" id="A0A813L497"/>
<protein>
    <submittedName>
        <fullName evidence="1">Uncharacterized protein</fullName>
    </submittedName>
</protein>
<dbReference type="Proteomes" id="UP000626109">
    <property type="component" value="Unassembled WGS sequence"/>
</dbReference>
<name>A0A813L497_POLGL</name>
<feature type="non-terminal residue" evidence="1">
    <location>
        <position position="1"/>
    </location>
</feature>
<reference evidence="1" key="1">
    <citation type="submission" date="2021-02" db="EMBL/GenBank/DDBJ databases">
        <authorList>
            <person name="Dougan E. K."/>
            <person name="Rhodes N."/>
            <person name="Thang M."/>
            <person name="Chan C."/>
        </authorList>
    </citation>
    <scope>NUCLEOTIDE SEQUENCE</scope>
</reference>
<evidence type="ECO:0000313" key="1">
    <source>
        <dbReference type="EMBL" id="CAE8720268.1"/>
    </source>
</evidence>
<evidence type="ECO:0000313" key="2">
    <source>
        <dbReference type="Proteomes" id="UP000626109"/>
    </source>
</evidence>
<sequence length="140" mass="15559">VHRPAQRAPPKHFILGVDPATAAASIEVHGQSLLRQDVRLAGVAFWSSTGYPLRQGTTYGYACSSREYRTNSTWKQLDYAILLDVCGRQHDICDGLFRSNFHHRSGRPSSDQDSEGFAARALESLTLILVRRMGLLLESS</sequence>
<dbReference type="EMBL" id="CAJNNW010033763">
    <property type="protein sequence ID" value="CAE8720268.1"/>
    <property type="molecule type" value="Genomic_DNA"/>
</dbReference>
<organism evidence="1 2">
    <name type="scientific">Polarella glacialis</name>
    <name type="common">Dinoflagellate</name>
    <dbReference type="NCBI Taxonomy" id="89957"/>
    <lineage>
        <taxon>Eukaryota</taxon>
        <taxon>Sar</taxon>
        <taxon>Alveolata</taxon>
        <taxon>Dinophyceae</taxon>
        <taxon>Suessiales</taxon>
        <taxon>Suessiaceae</taxon>
        <taxon>Polarella</taxon>
    </lineage>
</organism>
<proteinExistence type="predicted"/>
<accession>A0A813L497</accession>
<comment type="caution">
    <text evidence="1">The sequence shown here is derived from an EMBL/GenBank/DDBJ whole genome shotgun (WGS) entry which is preliminary data.</text>
</comment>
<gene>
    <name evidence="1" type="ORF">PGLA2088_LOCUS41216</name>
</gene>